<name>D4TWT1_9ACTO</name>
<dbReference type="AlphaFoldDB" id="D4TWT1"/>
<protein>
    <submittedName>
        <fullName evidence="1">Uncharacterized protein</fullName>
    </submittedName>
</protein>
<dbReference type="EMBL" id="ACYT02000012">
    <property type="protein sequence ID" value="EFF80755.1"/>
    <property type="molecule type" value="Genomic_DNA"/>
</dbReference>
<evidence type="ECO:0000313" key="1">
    <source>
        <dbReference type="EMBL" id="EFF80755.1"/>
    </source>
</evidence>
<accession>D4TWT1</accession>
<gene>
    <name evidence="1" type="ORF">HMPREF0970_00392</name>
</gene>
<comment type="caution">
    <text evidence="1">The sequence shown here is derived from an EMBL/GenBank/DDBJ whole genome shotgun (WGS) entry which is preliminary data.</text>
</comment>
<dbReference type="Proteomes" id="UP000003150">
    <property type="component" value="Unassembled WGS sequence"/>
</dbReference>
<evidence type="ECO:0000313" key="2">
    <source>
        <dbReference type="Proteomes" id="UP000003150"/>
    </source>
</evidence>
<proteinExistence type="predicted"/>
<sequence length="56" mass="6411">MRSCSNAGALRRFLPILNSAWRQMSDCAFVQVAARDARPAPPLDFKDLRSFRVKSW</sequence>
<reference evidence="1 2" key="1">
    <citation type="submission" date="2009-10" db="EMBL/GenBank/DDBJ databases">
        <authorList>
            <person name="Weinstock G."/>
            <person name="Sodergren E."/>
            <person name="Clifton S."/>
            <person name="Fulton L."/>
            <person name="Fulton B."/>
            <person name="Courtney L."/>
            <person name="Fronick C."/>
            <person name="Harrison M."/>
            <person name="Strong C."/>
            <person name="Farmer C."/>
            <person name="Delahaunty K."/>
            <person name="Markovic C."/>
            <person name="Hall O."/>
            <person name="Minx P."/>
            <person name="Tomlinson C."/>
            <person name="Mitreva M."/>
            <person name="Nelson J."/>
            <person name="Hou S."/>
            <person name="Wollam A."/>
            <person name="Pepin K.H."/>
            <person name="Johnson M."/>
            <person name="Bhonagiri V."/>
            <person name="Nash W.E."/>
            <person name="Warren W."/>
            <person name="Chinwalla A."/>
            <person name="Mardis E.R."/>
            <person name="Wilson R.K."/>
        </authorList>
    </citation>
    <scope>NUCLEOTIDE SEQUENCE [LARGE SCALE GENOMIC DNA]</scope>
    <source>
        <strain evidence="1 2">F0309</strain>
    </source>
</reference>
<dbReference type="HOGENOM" id="CLU_3003691_0_0_11"/>
<organism evidence="1 2">
    <name type="scientific">Schaalia odontolytica F0309</name>
    <dbReference type="NCBI Taxonomy" id="649742"/>
    <lineage>
        <taxon>Bacteria</taxon>
        <taxon>Bacillati</taxon>
        <taxon>Actinomycetota</taxon>
        <taxon>Actinomycetes</taxon>
        <taxon>Actinomycetales</taxon>
        <taxon>Actinomycetaceae</taxon>
        <taxon>Schaalia</taxon>
    </lineage>
</organism>